<dbReference type="SUPFAM" id="SSF53901">
    <property type="entry name" value="Thiolase-like"/>
    <property type="match status" value="1"/>
</dbReference>
<dbReference type="EMBL" id="JAAGMN010003071">
    <property type="protein sequence ID" value="NEE10661.1"/>
    <property type="molecule type" value="Genomic_DNA"/>
</dbReference>
<evidence type="ECO:0000313" key="5">
    <source>
        <dbReference type="EMBL" id="NEE10661.1"/>
    </source>
</evidence>
<dbReference type="InterPro" id="IPR016039">
    <property type="entry name" value="Thiolase-like"/>
</dbReference>
<evidence type="ECO:0000256" key="3">
    <source>
        <dbReference type="ARBA" id="ARBA00023315"/>
    </source>
</evidence>
<keyword evidence="2 5" id="KW-0808">Transferase</keyword>
<dbReference type="PANTHER" id="PTHR18919:SF134">
    <property type="entry name" value="BETA-KETOACYL COA THIOLASE FADA3-RELATED"/>
    <property type="match status" value="1"/>
</dbReference>
<dbReference type="Gene3D" id="3.40.47.10">
    <property type="match status" value="1"/>
</dbReference>
<feature type="domain" description="Thiolase C-terminal" evidence="4">
    <location>
        <begin position="1"/>
        <end position="43"/>
    </location>
</feature>
<dbReference type="Pfam" id="PF02803">
    <property type="entry name" value="Thiolase_C"/>
    <property type="match status" value="1"/>
</dbReference>
<dbReference type="EC" id="2.3.1.9" evidence="5"/>
<feature type="non-terminal residue" evidence="5">
    <location>
        <position position="1"/>
    </location>
</feature>
<proteinExistence type="inferred from homology"/>
<dbReference type="PANTHER" id="PTHR18919">
    <property type="entry name" value="ACETYL-COA C-ACYLTRANSFERASE"/>
    <property type="match status" value="1"/>
</dbReference>
<keyword evidence="3 5" id="KW-0012">Acyltransferase</keyword>
<comment type="similarity">
    <text evidence="1">Belongs to the thiolase-like superfamily. Thiolase family.</text>
</comment>
<organism evidence="5">
    <name type="scientific">Streptomyces sp. SID7499</name>
    <dbReference type="NCBI Taxonomy" id="2706086"/>
    <lineage>
        <taxon>Bacteria</taxon>
        <taxon>Bacillati</taxon>
        <taxon>Actinomycetota</taxon>
        <taxon>Actinomycetes</taxon>
        <taxon>Kitasatosporales</taxon>
        <taxon>Streptomycetaceae</taxon>
        <taxon>Streptomyces</taxon>
    </lineage>
</organism>
<evidence type="ECO:0000259" key="4">
    <source>
        <dbReference type="Pfam" id="PF02803"/>
    </source>
</evidence>
<dbReference type="AlphaFoldDB" id="A0A6G3WYU9"/>
<reference evidence="5" key="1">
    <citation type="submission" date="2020-01" db="EMBL/GenBank/DDBJ databases">
        <title>Insect and environment-associated Actinomycetes.</title>
        <authorList>
            <person name="Currrie C."/>
            <person name="Chevrette M."/>
            <person name="Carlson C."/>
            <person name="Stubbendieck R."/>
            <person name="Wendt-Pienkowski E."/>
        </authorList>
    </citation>
    <scope>NUCLEOTIDE SEQUENCE</scope>
    <source>
        <strain evidence="5">SID7499</strain>
    </source>
</reference>
<dbReference type="GO" id="GO:0003985">
    <property type="term" value="F:acetyl-CoA C-acetyltransferase activity"/>
    <property type="evidence" value="ECO:0007669"/>
    <property type="project" value="UniProtKB-EC"/>
</dbReference>
<gene>
    <name evidence="5" type="ORF">G3M58_29915</name>
</gene>
<comment type="caution">
    <text evidence="5">The sequence shown here is derived from an EMBL/GenBank/DDBJ whole genome shotgun (WGS) entry which is preliminary data.</text>
</comment>
<dbReference type="InterPro" id="IPR020617">
    <property type="entry name" value="Thiolase_C"/>
</dbReference>
<evidence type="ECO:0000256" key="1">
    <source>
        <dbReference type="ARBA" id="ARBA00010982"/>
    </source>
</evidence>
<accession>A0A6G3WYU9</accession>
<protein>
    <submittedName>
        <fullName evidence="5">Acetyl-CoA C-acyltransferase</fullName>
        <ecNumber evidence="5">2.3.1.9</ecNumber>
    </submittedName>
</protein>
<sequence length="45" mass="4841">PFGMTGARITGTLINSLQFHDKQWGLETMCVGGGQGMAMVIERLS</sequence>
<name>A0A6G3WYU9_9ACTN</name>
<evidence type="ECO:0000256" key="2">
    <source>
        <dbReference type="ARBA" id="ARBA00022679"/>
    </source>
</evidence>